<keyword evidence="2" id="KW-0812">Transmembrane</keyword>
<feature type="non-terminal residue" evidence="3">
    <location>
        <position position="1"/>
    </location>
</feature>
<keyword evidence="4" id="KW-1185">Reference proteome</keyword>
<comment type="caution">
    <text evidence="3">The sequence shown here is derived from an EMBL/GenBank/DDBJ whole genome shotgun (WGS) entry which is preliminary data.</text>
</comment>
<protein>
    <recommendedName>
        <fullName evidence="5">VWFA domain-containing protein</fullName>
    </recommendedName>
</protein>
<dbReference type="GO" id="GO:0005891">
    <property type="term" value="C:voltage-gated calcium channel complex"/>
    <property type="evidence" value="ECO:0007669"/>
    <property type="project" value="TreeGrafter"/>
</dbReference>
<feature type="compositionally biased region" description="Polar residues" evidence="1">
    <location>
        <begin position="642"/>
        <end position="656"/>
    </location>
</feature>
<dbReference type="PANTHER" id="PTHR10166:SF66">
    <property type="entry name" value="VWFA AND CACHE DOMAIN-CONTAINING PROTEIN CG16868"/>
    <property type="match status" value="1"/>
</dbReference>
<dbReference type="STRING" id="7232.A0A484ASW3"/>
<dbReference type="GO" id="GO:0005245">
    <property type="term" value="F:voltage-gated calcium channel activity"/>
    <property type="evidence" value="ECO:0007669"/>
    <property type="project" value="TreeGrafter"/>
</dbReference>
<proteinExistence type="predicted"/>
<feature type="transmembrane region" description="Helical" evidence="2">
    <location>
        <begin position="468"/>
        <end position="490"/>
    </location>
</feature>
<keyword evidence="2" id="KW-1133">Transmembrane helix</keyword>
<evidence type="ECO:0000313" key="4">
    <source>
        <dbReference type="Proteomes" id="UP000295192"/>
    </source>
</evidence>
<dbReference type="Proteomes" id="UP000295192">
    <property type="component" value="Unassembled WGS sequence"/>
</dbReference>
<feature type="compositionally biased region" description="Polar residues" evidence="1">
    <location>
        <begin position="617"/>
        <end position="635"/>
    </location>
</feature>
<evidence type="ECO:0000256" key="1">
    <source>
        <dbReference type="SAM" id="MobiDB-lite"/>
    </source>
</evidence>
<feature type="region of interest" description="Disordered" evidence="1">
    <location>
        <begin position="599"/>
        <end position="656"/>
    </location>
</feature>
<gene>
    <name evidence="3" type="ORF">AWZ03_014877</name>
</gene>
<evidence type="ECO:0000313" key="3">
    <source>
        <dbReference type="EMBL" id="TDG38701.1"/>
    </source>
</evidence>
<evidence type="ECO:0000256" key="2">
    <source>
        <dbReference type="SAM" id="Phobius"/>
    </source>
</evidence>
<dbReference type="EMBL" id="LSRL02002209">
    <property type="protein sequence ID" value="TDG38701.1"/>
    <property type="molecule type" value="Genomic_DNA"/>
</dbReference>
<sequence>ADVLVAITHAVPPYGVVGVNLYLADLLEDLLNYPNASPAAKQGFSYAFLLDRDTGNTLAHPAFPRPLIQREPAYPVNIAYLENATDFSSILRRMLQEERGNASTGVYLGRQQLLRTYHWQSVLGIYVLCLVSTASISGAAAHNASVPQQRYNRLDAVSSYESGYYGDSMDILYHRLDLLQNAATGAPANCRYFRQLATMDAPTLFLSAAAFNSPFAFLHNNRPRTQLRQVESIMAYLRDSRGLFANPGLRPRIRHEVLCQNRTLQRYYAFNTSLATILSNVVHGERTKYAIALIRGSNLFAAVLNSSCDGGAFCPCSTIDRVCLNCKRMDQTDCECPCECPMLANSDARDLDDYTNYTRQFPYCAPPSEHFLALPPTTQLLSMLPSCTAVGGGGSCETFATQRECLGIMGCEWCQQDVEGNTFATAFCSSQAGCFNGVLASLTPYGELDELEMLAAHNPQREQHAYSAFGPLGGAIVVLAIVIGFAIYCYRHNLDTQALEQFYVDSVQEENYGLPLSRFNFDDCQAHDEPPMGGYDHAAAQRQLMHAADISPYHMSSGSSYYRRPPNGESDHGYSTMTPHEDSSDQQCFTLAEPLLLHDKRHSKSDTMSISTSISSPTNRQQSNAHPYLSNQPASKTERYKQQPQATPSPCRGTTSVVYGQTTLPLDAEEPRSHYILAPVTVHRHMETAES</sequence>
<feature type="region of interest" description="Disordered" evidence="1">
    <location>
        <begin position="556"/>
        <end position="586"/>
    </location>
</feature>
<dbReference type="AlphaFoldDB" id="A0A484ASW3"/>
<organism evidence="3 4">
    <name type="scientific">Drosophila navojoa</name>
    <name type="common">Fruit fly</name>
    <dbReference type="NCBI Taxonomy" id="7232"/>
    <lineage>
        <taxon>Eukaryota</taxon>
        <taxon>Metazoa</taxon>
        <taxon>Ecdysozoa</taxon>
        <taxon>Arthropoda</taxon>
        <taxon>Hexapoda</taxon>
        <taxon>Insecta</taxon>
        <taxon>Pterygota</taxon>
        <taxon>Neoptera</taxon>
        <taxon>Endopterygota</taxon>
        <taxon>Diptera</taxon>
        <taxon>Brachycera</taxon>
        <taxon>Muscomorpha</taxon>
        <taxon>Ephydroidea</taxon>
        <taxon>Drosophilidae</taxon>
        <taxon>Drosophila</taxon>
    </lineage>
</organism>
<feature type="compositionally biased region" description="Low complexity" evidence="1">
    <location>
        <begin position="606"/>
        <end position="616"/>
    </location>
</feature>
<dbReference type="PANTHER" id="PTHR10166">
    <property type="entry name" value="VOLTAGE-DEPENDENT CALCIUM CHANNEL SUBUNIT ALPHA-2/DELTA-RELATED"/>
    <property type="match status" value="1"/>
</dbReference>
<name>A0A484ASW3_DRONA</name>
<accession>A0A484ASW3</accession>
<dbReference type="OrthoDB" id="2150145at2759"/>
<dbReference type="InterPro" id="IPR051173">
    <property type="entry name" value="Ca_channel_alpha-2/delta"/>
</dbReference>
<evidence type="ECO:0008006" key="5">
    <source>
        <dbReference type="Google" id="ProtNLM"/>
    </source>
</evidence>
<reference evidence="3 4" key="1">
    <citation type="journal article" date="2019" name="J. Hered.">
        <title>An Improved Genome Assembly for Drosophila navojoa, the Basal Species in the mojavensis Cluster.</title>
        <authorList>
            <person name="Vanderlinde T."/>
            <person name="Dupim E.G."/>
            <person name="Nazario-Yepiz N.O."/>
            <person name="Carvalho A.B."/>
        </authorList>
    </citation>
    <scope>NUCLEOTIDE SEQUENCE [LARGE SCALE GENOMIC DNA]</scope>
    <source>
        <strain evidence="3">Navoj_Jal97</strain>
        <tissue evidence="3">Whole organism</tissue>
    </source>
</reference>
<keyword evidence="2" id="KW-0472">Membrane</keyword>